<keyword evidence="3" id="KW-1185">Reference proteome</keyword>
<feature type="domain" description="NB-ARC" evidence="1">
    <location>
        <begin position="15"/>
        <end position="88"/>
    </location>
</feature>
<dbReference type="OrthoDB" id="6161812at2759"/>
<dbReference type="SUPFAM" id="SSF52540">
    <property type="entry name" value="P-loop containing nucleoside triphosphate hydrolases"/>
    <property type="match status" value="1"/>
</dbReference>
<dbReference type="InterPro" id="IPR002182">
    <property type="entry name" value="NB-ARC"/>
</dbReference>
<sequence length="434" mass="49469">MSCEFFGPRDVFDSLDKVLGSFKRPSLFRSVALCGVDGIGKSTIAAEYVNAKALHDEYNHVFWVHGESYNSLMESFTDIALHLKIPDDKWILVFDNVESAEILAPFWVLSKYDKTIITTRKSSLSQVDTGIEVAPWDPETDTEFLISLLNSEIQGDFDAEAKAALRLSRALFGRPLMLKHMAGLANLYGLRLSELANMYLKTSVTIPGSAHETIWVISFRRLARSNTTALKLLSVMAFSPPNQIPRSLFETDLTDSFLEYLGILPDEHSHSFNGAIKDLRTLAILDQDKVTGNFFVYSAVLQELITGLPSENLQAAFDNATALLYHKFIKEEQNDIQFTGSWNQSNEHTQHVPHFQHFKESLEVTTHHKDDMPVEHARNYWRLSQALNRVPDKSGSDEARRQGERCLKQRLRAGEDYGRRTRDVYDYFIPVQWR</sequence>
<dbReference type="AlphaFoldDB" id="A0A9P7YDE0"/>
<dbReference type="Gene3D" id="3.40.50.300">
    <property type="entry name" value="P-loop containing nucleotide triphosphate hydrolases"/>
    <property type="match status" value="1"/>
</dbReference>
<evidence type="ECO:0000259" key="1">
    <source>
        <dbReference type="Pfam" id="PF00931"/>
    </source>
</evidence>
<comment type="caution">
    <text evidence="2">The sequence shown here is derived from an EMBL/GenBank/DDBJ whole genome shotgun (WGS) entry which is preliminary data.</text>
</comment>
<evidence type="ECO:0000313" key="2">
    <source>
        <dbReference type="EMBL" id="KAG9231050.1"/>
    </source>
</evidence>
<dbReference type="Pfam" id="PF00931">
    <property type="entry name" value="NB-ARC"/>
    <property type="match status" value="1"/>
</dbReference>
<proteinExistence type="predicted"/>
<dbReference type="EMBL" id="MU251627">
    <property type="protein sequence ID" value="KAG9231050.1"/>
    <property type="molecule type" value="Genomic_DNA"/>
</dbReference>
<organism evidence="2 3">
    <name type="scientific">Amylocarpus encephaloides</name>
    <dbReference type="NCBI Taxonomy" id="45428"/>
    <lineage>
        <taxon>Eukaryota</taxon>
        <taxon>Fungi</taxon>
        <taxon>Dikarya</taxon>
        <taxon>Ascomycota</taxon>
        <taxon>Pezizomycotina</taxon>
        <taxon>Leotiomycetes</taxon>
        <taxon>Helotiales</taxon>
        <taxon>Helotiales incertae sedis</taxon>
        <taxon>Amylocarpus</taxon>
    </lineage>
</organism>
<accession>A0A9P7YDE0</accession>
<protein>
    <recommendedName>
        <fullName evidence="1">NB-ARC domain-containing protein</fullName>
    </recommendedName>
</protein>
<reference evidence="2" key="1">
    <citation type="journal article" date="2021" name="IMA Fungus">
        <title>Genomic characterization of three marine fungi, including Emericellopsis atlantica sp. nov. with signatures of a generalist lifestyle and marine biomass degradation.</title>
        <authorList>
            <person name="Hagestad O.C."/>
            <person name="Hou L."/>
            <person name="Andersen J.H."/>
            <person name="Hansen E.H."/>
            <person name="Altermark B."/>
            <person name="Li C."/>
            <person name="Kuhnert E."/>
            <person name="Cox R.J."/>
            <person name="Crous P.W."/>
            <person name="Spatafora J.W."/>
            <person name="Lail K."/>
            <person name="Amirebrahimi M."/>
            <person name="Lipzen A."/>
            <person name="Pangilinan J."/>
            <person name="Andreopoulos W."/>
            <person name="Hayes R.D."/>
            <person name="Ng V."/>
            <person name="Grigoriev I.V."/>
            <person name="Jackson S.A."/>
            <person name="Sutton T.D.S."/>
            <person name="Dobson A.D.W."/>
            <person name="Rama T."/>
        </authorList>
    </citation>
    <scope>NUCLEOTIDE SEQUENCE</scope>
    <source>
        <strain evidence="2">TRa018bII</strain>
    </source>
</reference>
<dbReference type="Proteomes" id="UP000824998">
    <property type="component" value="Unassembled WGS sequence"/>
</dbReference>
<name>A0A9P7YDE0_9HELO</name>
<evidence type="ECO:0000313" key="3">
    <source>
        <dbReference type="Proteomes" id="UP000824998"/>
    </source>
</evidence>
<gene>
    <name evidence="2" type="ORF">BJ875DRAFT_487377</name>
</gene>
<dbReference type="PANTHER" id="PTHR35205">
    <property type="entry name" value="NB-ARC AND TPR DOMAIN PROTEIN"/>
    <property type="match status" value="1"/>
</dbReference>
<dbReference type="PANTHER" id="PTHR35205:SF1">
    <property type="entry name" value="ZU5 DOMAIN-CONTAINING PROTEIN"/>
    <property type="match status" value="1"/>
</dbReference>
<dbReference type="InterPro" id="IPR027417">
    <property type="entry name" value="P-loop_NTPase"/>
</dbReference>